<dbReference type="RefSeq" id="WP_345272229.1">
    <property type="nucleotide sequence ID" value="NZ_BAABJH010000001.1"/>
</dbReference>
<evidence type="ECO:0000313" key="2">
    <source>
        <dbReference type="EMBL" id="GAA4884303.1"/>
    </source>
</evidence>
<feature type="transmembrane region" description="Helical" evidence="1">
    <location>
        <begin position="131"/>
        <end position="148"/>
    </location>
</feature>
<organism evidence="2 3">
    <name type="scientific">Flaviramulus aquimarinus</name>
    <dbReference type="NCBI Taxonomy" id="1170456"/>
    <lineage>
        <taxon>Bacteria</taxon>
        <taxon>Pseudomonadati</taxon>
        <taxon>Bacteroidota</taxon>
        <taxon>Flavobacteriia</taxon>
        <taxon>Flavobacteriales</taxon>
        <taxon>Flavobacteriaceae</taxon>
        <taxon>Flaviramulus</taxon>
    </lineage>
</organism>
<evidence type="ECO:0008006" key="4">
    <source>
        <dbReference type="Google" id="ProtNLM"/>
    </source>
</evidence>
<evidence type="ECO:0000313" key="3">
    <source>
        <dbReference type="Proteomes" id="UP001500433"/>
    </source>
</evidence>
<comment type="caution">
    <text evidence="2">The sequence shown here is derived from an EMBL/GenBank/DDBJ whole genome shotgun (WGS) entry which is preliminary data.</text>
</comment>
<keyword evidence="1" id="KW-1133">Transmembrane helix</keyword>
<reference evidence="3" key="1">
    <citation type="journal article" date="2019" name="Int. J. Syst. Evol. Microbiol.">
        <title>The Global Catalogue of Microorganisms (GCM) 10K type strain sequencing project: providing services to taxonomists for standard genome sequencing and annotation.</title>
        <authorList>
            <consortium name="The Broad Institute Genomics Platform"/>
            <consortium name="The Broad Institute Genome Sequencing Center for Infectious Disease"/>
            <person name="Wu L."/>
            <person name="Ma J."/>
        </authorList>
    </citation>
    <scope>NUCLEOTIDE SEQUENCE [LARGE SCALE GENOMIC DNA]</scope>
    <source>
        <strain evidence="3">JCM 18274</strain>
    </source>
</reference>
<keyword evidence="1" id="KW-0472">Membrane</keyword>
<keyword evidence="3" id="KW-1185">Reference proteome</keyword>
<feature type="transmembrane region" description="Helical" evidence="1">
    <location>
        <begin position="185"/>
        <end position="205"/>
    </location>
</feature>
<feature type="transmembrane region" description="Helical" evidence="1">
    <location>
        <begin position="76"/>
        <end position="96"/>
    </location>
</feature>
<proteinExistence type="predicted"/>
<feature type="transmembrane region" description="Helical" evidence="1">
    <location>
        <begin position="155"/>
        <end position="173"/>
    </location>
</feature>
<dbReference type="Proteomes" id="UP001500433">
    <property type="component" value="Unassembled WGS sequence"/>
</dbReference>
<sequence>MKAKTGFLKSYIMLLPFIGMGLFVLLYILAAIHYPGGSWNFTDYAGFSIRHNYLCDLLDDNAINGMPNTAKHYARFSLGVLCSSILMIWYFLPYLCVKKSFNLKTMKFSGFLSIGITVFLASGIHDIILRIAGVFGIVAIITACIELYKAKRYKVSGLGLFCLIIFCLNYYIYETELYIESLPRIQKITFLFFILWFIVLNTALYQKVKKA</sequence>
<feature type="transmembrane region" description="Helical" evidence="1">
    <location>
        <begin position="108"/>
        <end position="125"/>
    </location>
</feature>
<protein>
    <recommendedName>
        <fullName evidence="4">DUF998 domain-containing protein</fullName>
    </recommendedName>
</protein>
<name>A0ABP9EVI8_9FLAO</name>
<keyword evidence="1" id="KW-0812">Transmembrane</keyword>
<gene>
    <name evidence="2" type="ORF">GCM10023311_03340</name>
</gene>
<evidence type="ECO:0000256" key="1">
    <source>
        <dbReference type="SAM" id="Phobius"/>
    </source>
</evidence>
<feature type="transmembrane region" description="Helical" evidence="1">
    <location>
        <begin position="12"/>
        <end position="34"/>
    </location>
</feature>
<accession>A0ABP9EVI8</accession>
<dbReference type="EMBL" id="BAABJH010000001">
    <property type="protein sequence ID" value="GAA4884303.1"/>
    <property type="molecule type" value="Genomic_DNA"/>
</dbReference>